<name>A0ABY5G6D5_VIBPE</name>
<dbReference type="EMBL" id="CP090614">
    <property type="protein sequence ID" value="UTT85422.1"/>
    <property type="molecule type" value="Genomic_DNA"/>
</dbReference>
<organism evidence="1 2">
    <name type="scientific">Vibrio pelagius</name>
    <dbReference type="NCBI Taxonomy" id="28169"/>
    <lineage>
        <taxon>Bacteria</taxon>
        <taxon>Pseudomonadati</taxon>
        <taxon>Pseudomonadota</taxon>
        <taxon>Gammaproteobacteria</taxon>
        <taxon>Vibrionales</taxon>
        <taxon>Vibrionaceae</taxon>
        <taxon>Vibrio</taxon>
    </lineage>
</organism>
<evidence type="ECO:0000313" key="1">
    <source>
        <dbReference type="EMBL" id="UTT85422.1"/>
    </source>
</evidence>
<dbReference type="RefSeq" id="WP_255231331.1">
    <property type="nucleotide sequence ID" value="NZ_CP090614.1"/>
</dbReference>
<accession>A0ABY5G6D5</accession>
<evidence type="ECO:0008006" key="3">
    <source>
        <dbReference type="Google" id="ProtNLM"/>
    </source>
</evidence>
<dbReference type="Proteomes" id="UP001059120">
    <property type="component" value="Chromosome 1"/>
</dbReference>
<evidence type="ECO:0000313" key="2">
    <source>
        <dbReference type="Proteomes" id="UP001059120"/>
    </source>
</evidence>
<sequence length="279" mass="32120">MMLKNWTVTTQAVKGGARGIINRERYFLSAAHPNHQNTERLISLIGNKETTARIAASGERYKLYQQLNQKKGGRPLSSYAMEYCLTLPKGYRPSPKQWQLIIIDCCKAISELLALDKCEMELFQKQIRAVLHQQFQKKGSGAGDHVHLVIGKVLDYRVLRELQQRKVTKVLKHAFNCAVLNHFGVSHTDYKPYELSRGKRLSTVKYQYRKASETLKSQKLISKLQEQADKWLLSLESGDLKQQRRQRNRIASTVLELGGYELDAEQSIQYERIKSKVNL</sequence>
<reference evidence="1" key="1">
    <citation type="submission" date="2022-01" db="EMBL/GenBank/DDBJ databases">
        <title>Alginate degradation mechanism of Vibrio pelagius WXL662.</title>
        <authorList>
            <person name="He X."/>
        </authorList>
    </citation>
    <scope>NUCLEOTIDE SEQUENCE</scope>
    <source>
        <strain evidence="1">WXL662</strain>
    </source>
</reference>
<keyword evidence="2" id="KW-1185">Reference proteome</keyword>
<gene>
    <name evidence="1" type="ORF">LZI70_03840</name>
</gene>
<proteinExistence type="predicted"/>
<protein>
    <recommendedName>
        <fullName evidence="3">Phage protein</fullName>
    </recommendedName>
</protein>